<keyword evidence="2" id="KW-1185">Reference proteome</keyword>
<proteinExistence type="predicted"/>
<evidence type="ECO:0000313" key="1">
    <source>
        <dbReference type="EMBL" id="PBC26971.1"/>
    </source>
</evidence>
<protein>
    <recommendedName>
        <fullName evidence="3">Cuticle protein</fullName>
    </recommendedName>
</protein>
<evidence type="ECO:0008006" key="3">
    <source>
        <dbReference type="Google" id="ProtNLM"/>
    </source>
</evidence>
<dbReference type="AlphaFoldDB" id="A0A2A3E7F2"/>
<accession>A0A2A3E7F2</accession>
<dbReference type="EMBL" id="KZ288361">
    <property type="protein sequence ID" value="PBC26971.1"/>
    <property type="molecule type" value="Genomic_DNA"/>
</dbReference>
<dbReference type="STRING" id="94128.A0A2A3E7F2"/>
<evidence type="ECO:0000313" key="2">
    <source>
        <dbReference type="Proteomes" id="UP000242457"/>
    </source>
</evidence>
<organism evidence="1 2">
    <name type="scientific">Apis cerana cerana</name>
    <name type="common">Oriental honeybee</name>
    <dbReference type="NCBI Taxonomy" id="94128"/>
    <lineage>
        <taxon>Eukaryota</taxon>
        <taxon>Metazoa</taxon>
        <taxon>Ecdysozoa</taxon>
        <taxon>Arthropoda</taxon>
        <taxon>Hexapoda</taxon>
        <taxon>Insecta</taxon>
        <taxon>Pterygota</taxon>
        <taxon>Neoptera</taxon>
        <taxon>Endopterygota</taxon>
        <taxon>Hymenoptera</taxon>
        <taxon>Apocrita</taxon>
        <taxon>Aculeata</taxon>
        <taxon>Apoidea</taxon>
        <taxon>Anthophila</taxon>
        <taxon>Apidae</taxon>
        <taxon>Apis</taxon>
    </lineage>
</organism>
<gene>
    <name evidence="1" type="ORF">APICC_00995</name>
</gene>
<dbReference type="Proteomes" id="UP000242457">
    <property type="component" value="Unassembled WGS sequence"/>
</dbReference>
<reference evidence="1 2" key="1">
    <citation type="submission" date="2014-07" db="EMBL/GenBank/DDBJ databases">
        <title>Genomic and transcriptomic analysis on Apis cerana provide comprehensive insights into honey bee biology.</title>
        <authorList>
            <person name="Diao Q."/>
            <person name="Sun L."/>
            <person name="Zheng H."/>
            <person name="Zheng H."/>
            <person name="Xu S."/>
            <person name="Wang S."/>
            <person name="Zeng Z."/>
            <person name="Hu F."/>
            <person name="Su S."/>
            <person name="Wu J."/>
        </authorList>
    </citation>
    <scope>NUCLEOTIDE SEQUENCE [LARGE SCALE GENOMIC DNA]</scope>
    <source>
        <tissue evidence="1">Pupae without intestine</tissue>
    </source>
</reference>
<sequence>MLKYHKARLVEDYITGKMLKNCRLNLDVHFKNISIRDIIKVTKHPYLRTNIHVHSLCVFKQSPARKENGYRSIVQFQGGSHMLHLTSRYPLKDEHTRDEQASNVNVTTLGVPLASQGVVPSYGSTTPYQIHLYKRGTVPRQGSTSPLIILATICSTAIAEPGYVRSVIPYSYLEVLDTPEVAQAKAAHLATQAYEAARNTLGYAHVPALIHVYTPVSGAPLGADGNVIDTPEVAEAKAAHLTAHALETAKNLGLHPYGALAFASLPYAYRFGYGAPIGPDGRVIDTPEVAAAKAAHLAAHEAAKLANDH</sequence>
<name>A0A2A3E7F2_APICC</name>
<dbReference type="OrthoDB" id="8117569at2759"/>